<evidence type="ECO:0000313" key="2">
    <source>
        <dbReference type="EMBL" id="NYE96354.1"/>
    </source>
</evidence>
<reference evidence="2 3" key="1">
    <citation type="submission" date="2020-07" db="EMBL/GenBank/DDBJ databases">
        <title>Sequencing the genomes of 1000 actinobacteria strains.</title>
        <authorList>
            <person name="Klenk H.-P."/>
        </authorList>
    </citation>
    <scope>NUCLEOTIDE SEQUENCE [LARGE SCALE GENOMIC DNA]</scope>
    <source>
        <strain evidence="2 3">DSM 102047</strain>
    </source>
</reference>
<dbReference type="CDD" id="cd07739">
    <property type="entry name" value="metallo-hydrolase-like_MBL-fold"/>
    <property type="match status" value="1"/>
</dbReference>
<feature type="domain" description="Metallo-beta-lactamase" evidence="1">
    <location>
        <begin position="33"/>
        <end position="217"/>
    </location>
</feature>
<dbReference type="PANTHER" id="PTHR42951:SF14">
    <property type="entry name" value="METALLO-BETA-LACTAMASE SUPERFAMILY PROTEIN"/>
    <property type="match status" value="1"/>
</dbReference>
<dbReference type="InterPro" id="IPR036866">
    <property type="entry name" value="RibonucZ/Hydroxyglut_hydro"/>
</dbReference>
<name>A0A7Y9LVF8_9MICC</name>
<dbReference type="Proteomes" id="UP000521748">
    <property type="component" value="Unassembled WGS sequence"/>
</dbReference>
<organism evidence="2 3">
    <name type="scientific">Psychromicrobium silvestre</name>
    <dbReference type="NCBI Taxonomy" id="1645614"/>
    <lineage>
        <taxon>Bacteria</taxon>
        <taxon>Bacillati</taxon>
        <taxon>Actinomycetota</taxon>
        <taxon>Actinomycetes</taxon>
        <taxon>Micrococcales</taxon>
        <taxon>Micrococcaceae</taxon>
        <taxon>Psychromicrobium</taxon>
    </lineage>
</organism>
<dbReference type="SMART" id="SM00849">
    <property type="entry name" value="Lactamase_B"/>
    <property type="match status" value="1"/>
</dbReference>
<dbReference type="RefSeq" id="WP_179390016.1">
    <property type="nucleotide sequence ID" value="NZ_JACBYQ010000002.1"/>
</dbReference>
<dbReference type="SUPFAM" id="SSF56281">
    <property type="entry name" value="Metallo-hydrolase/oxidoreductase"/>
    <property type="match status" value="1"/>
</dbReference>
<dbReference type="PANTHER" id="PTHR42951">
    <property type="entry name" value="METALLO-BETA-LACTAMASE DOMAIN-CONTAINING"/>
    <property type="match status" value="1"/>
</dbReference>
<dbReference type="Pfam" id="PF00753">
    <property type="entry name" value="Lactamase_B"/>
    <property type="match status" value="1"/>
</dbReference>
<comment type="caution">
    <text evidence="2">The sequence shown here is derived from an EMBL/GenBank/DDBJ whole genome shotgun (WGS) entry which is preliminary data.</text>
</comment>
<keyword evidence="2" id="KW-0378">Hydrolase</keyword>
<sequence>MTGTLGYDVLILEPIPQNVDTFVPNGDRFMWSPQSTILIYGERNAILIDPPFTTKQGRQVADWINASGKNLTHIIATHGHGDHWFTAPALAEEFGAQLVASQGTIDLMRLQVEQRSVSWDILFPGQIGETPITAIVPQDLTINLEGHQVRIVEVGHSDTEDTTVIHVADLELVVGGDVIYNGVHQYLSESAGGGLEKWLTAVDLVEALEPRLVVSGHKNPALDDDAPRAIRETREYLTTARSLLPRSATARDFFDAMMERFPDRLNPTALWMSASALYPES</sequence>
<accession>A0A7Y9LVF8</accession>
<keyword evidence="3" id="KW-1185">Reference proteome</keyword>
<protein>
    <submittedName>
        <fullName evidence="2">Glyoxylase-like metal-dependent hydrolase (Beta-lactamase superfamily II)</fullName>
    </submittedName>
</protein>
<dbReference type="Gene3D" id="3.60.15.10">
    <property type="entry name" value="Ribonuclease Z/Hydroxyacylglutathione hydrolase-like"/>
    <property type="match status" value="1"/>
</dbReference>
<dbReference type="EMBL" id="JACBYQ010000002">
    <property type="protein sequence ID" value="NYE96354.1"/>
    <property type="molecule type" value="Genomic_DNA"/>
</dbReference>
<gene>
    <name evidence="2" type="ORF">FHU41_002604</name>
</gene>
<dbReference type="GO" id="GO:0016787">
    <property type="term" value="F:hydrolase activity"/>
    <property type="evidence" value="ECO:0007669"/>
    <property type="project" value="UniProtKB-KW"/>
</dbReference>
<dbReference type="AlphaFoldDB" id="A0A7Y9LVF8"/>
<dbReference type="InterPro" id="IPR001279">
    <property type="entry name" value="Metallo-B-lactamas"/>
</dbReference>
<dbReference type="InterPro" id="IPR050855">
    <property type="entry name" value="NDM-1-like"/>
</dbReference>
<evidence type="ECO:0000259" key="1">
    <source>
        <dbReference type="SMART" id="SM00849"/>
    </source>
</evidence>
<evidence type="ECO:0000313" key="3">
    <source>
        <dbReference type="Proteomes" id="UP000521748"/>
    </source>
</evidence>
<proteinExistence type="predicted"/>